<name>A0A0V0QLL0_PSEPJ</name>
<dbReference type="EMBL" id="LDAU01000151">
    <property type="protein sequence ID" value="KRX02880.1"/>
    <property type="molecule type" value="Genomic_DNA"/>
</dbReference>
<keyword evidence="2" id="KW-1185">Reference proteome</keyword>
<proteinExistence type="predicted"/>
<accession>A0A0V0QLL0</accession>
<dbReference type="InParanoid" id="A0A0V0QLL0"/>
<protein>
    <submittedName>
        <fullName evidence="1">Uncharacterized protein</fullName>
    </submittedName>
</protein>
<evidence type="ECO:0000313" key="2">
    <source>
        <dbReference type="Proteomes" id="UP000054937"/>
    </source>
</evidence>
<evidence type="ECO:0000313" key="1">
    <source>
        <dbReference type="EMBL" id="KRX02880.1"/>
    </source>
</evidence>
<gene>
    <name evidence="1" type="ORF">PPERSA_04083</name>
</gene>
<sequence>MIKKQEKLILSFKLPFNQFFQVYISDEEFELTLVGISNDRFFNHTNLINRSNNYYSSCYRTIDDMNSISETVYKTEEYLQNFQYDINIIQYQVMLTNENNKLIKLPIDSSQQNPETVLTYFVSDSEDVEIEIEEGTFETVKDDQINLSSLHLNFQSVYFNDIKISQKILFN</sequence>
<reference evidence="1 2" key="1">
    <citation type="journal article" date="2015" name="Sci. Rep.">
        <title>Genome of the facultative scuticociliatosis pathogen Pseudocohnilembus persalinus provides insight into its virulence through horizontal gene transfer.</title>
        <authorList>
            <person name="Xiong J."/>
            <person name="Wang G."/>
            <person name="Cheng J."/>
            <person name="Tian M."/>
            <person name="Pan X."/>
            <person name="Warren A."/>
            <person name="Jiang C."/>
            <person name="Yuan D."/>
            <person name="Miao W."/>
        </authorList>
    </citation>
    <scope>NUCLEOTIDE SEQUENCE [LARGE SCALE GENOMIC DNA]</scope>
    <source>
        <strain evidence="1">36N120E</strain>
    </source>
</reference>
<comment type="caution">
    <text evidence="1">The sequence shown here is derived from an EMBL/GenBank/DDBJ whole genome shotgun (WGS) entry which is preliminary data.</text>
</comment>
<dbReference type="Proteomes" id="UP000054937">
    <property type="component" value="Unassembled WGS sequence"/>
</dbReference>
<dbReference type="AlphaFoldDB" id="A0A0V0QLL0"/>
<organism evidence="1 2">
    <name type="scientific">Pseudocohnilembus persalinus</name>
    <name type="common">Ciliate</name>
    <dbReference type="NCBI Taxonomy" id="266149"/>
    <lineage>
        <taxon>Eukaryota</taxon>
        <taxon>Sar</taxon>
        <taxon>Alveolata</taxon>
        <taxon>Ciliophora</taxon>
        <taxon>Intramacronucleata</taxon>
        <taxon>Oligohymenophorea</taxon>
        <taxon>Scuticociliatia</taxon>
        <taxon>Philasterida</taxon>
        <taxon>Pseudocohnilembidae</taxon>
        <taxon>Pseudocohnilembus</taxon>
    </lineage>
</organism>